<dbReference type="KEGG" id="xtr:108645628"/>
<dbReference type="Bgee" id="ENSXETG00000039925">
    <property type="expression patterns" value="Expressed in liver and 7 other cell types or tissues"/>
</dbReference>
<proteinExistence type="predicted"/>
<dbReference type="Pfam" id="PF20478">
    <property type="entry name" value="P2RX7_C"/>
    <property type="match status" value="1"/>
</dbReference>
<evidence type="ECO:0000259" key="2">
    <source>
        <dbReference type="Pfam" id="PF20478"/>
    </source>
</evidence>
<protein>
    <submittedName>
        <fullName evidence="3">Uncharacterized LOC108645628</fullName>
    </submittedName>
    <submittedName>
        <fullName evidence="5">Uncharacterized protein LOC108645628</fullName>
    </submittedName>
</protein>
<dbReference type="Xenbase" id="XB-GENE-29090547">
    <property type="gene designation" value="LOC108645628"/>
</dbReference>
<feature type="domain" description="P2X purinoreceptor 7 intracellular" evidence="2">
    <location>
        <begin position="48"/>
        <end position="192"/>
    </location>
</feature>
<reference evidence="3" key="2">
    <citation type="submission" date="2020-05" db="UniProtKB">
        <authorList>
            <consortium name="Ensembl"/>
        </authorList>
    </citation>
    <scope>IDENTIFICATION</scope>
</reference>
<keyword evidence="4" id="KW-1185">Reference proteome</keyword>
<dbReference type="Ensembl" id="ENSXETT00000098819">
    <property type="protein sequence ID" value="ENSXETP00000077191"/>
    <property type="gene ID" value="ENSXETG00000039925"/>
</dbReference>
<dbReference type="Proteomes" id="UP000008143">
    <property type="component" value="Chromosome 1"/>
</dbReference>
<reference evidence="3" key="1">
    <citation type="journal article" date="2010" name="Science">
        <title>The genome of the Western clawed frog Xenopus tropicalis.</title>
        <authorList>
            <person name="Hellsten U."/>
            <person name="Harland R.M."/>
            <person name="Gilchrist M.J."/>
            <person name="Hendrix D."/>
            <person name="Jurka J."/>
            <person name="Kapitonov V."/>
            <person name="Ovcharenko I."/>
            <person name="Putnam N.H."/>
            <person name="Shu S."/>
            <person name="Taher L."/>
            <person name="Blitz I.L."/>
            <person name="Blumberg B."/>
            <person name="Dichmann D.S."/>
            <person name="Dubchak I."/>
            <person name="Amaya E."/>
            <person name="Detter J.C."/>
            <person name="Fletcher R."/>
            <person name="Gerhard D.S."/>
            <person name="Goodstein D."/>
            <person name="Graves T."/>
            <person name="Grigoriev I.V."/>
            <person name="Grimwood J."/>
            <person name="Kawashima T."/>
            <person name="Lindquist E."/>
            <person name="Lucas S.M."/>
            <person name="Mead P.E."/>
            <person name="Mitros T."/>
            <person name="Ogino H."/>
            <person name="Ohta Y."/>
            <person name="Poliakov A.V."/>
            <person name="Pollet N."/>
            <person name="Robert J."/>
            <person name="Salamov A."/>
            <person name="Sater A.K."/>
            <person name="Schmutz J."/>
            <person name="Terry A."/>
            <person name="Vize P.D."/>
            <person name="Warren W.C."/>
            <person name="Wells D."/>
            <person name="Wills A."/>
            <person name="Wilson R.K."/>
            <person name="Zimmerman L.B."/>
            <person name="Zorn A.M."/>
            <person name="Grainger R."/>
            <person name="Grammer T."/>
            <person name="Khokha M.K."/>
            <person name="Richardson P.M."/>
            <person name="Rokhsar D.S."/>
        </authorList>
    </citation>
    <scope>NUCLEOTIDE SEQUENCE [LARGE SCALE GENOMIC DNA]</scope>
    <source>
        <strain evidence="3">Nigerian</strain>
    </source>
</reference>
<name>A0A6I8R936_XENTR</name>
<evidence type="ECO:0000313" key="3">
    <source>
        <dbReference type="Ensembl" id="ENSXETP00000077191"/>
    </source>
</evidence>
<dbReference type="RefSeq" id="XP_031749384.1">
    <property type="nucleotide sequence ID" value="XM_031893524.1"/>
</dbReference>
<dbReference type="PANTHER" id="PTHR36981">
    <property type="entry name" value="ZGC:195170"/>
    <property type="match status" value="1"/>
</dbReference>
<evidence type="ECO:0000313" key="4">
    <source>
        <dbReference type="Proteomes" id="UP000008143"/>
    </source>
</evidence>
<reference evidence="5" key="3">
    <citation type="submission" date="2025-04" db="UniProtKB">
        <authorList>
            <consortium name="RefSeq"/>
        </authorList>
    </citation>
    <scope>IDENTIFICATION</scope>
    <source>
        <strain evidence="5">Nigerian</strain>
        <tissue evidence="5">Liver and blood</tissue>
    </source>
</reference>
<dbReference type="GeneTree" id="ENSGT00990000205944"/>
<dbReference type="PANTHER" id="PTHR36981:SF10">
    <property type="entry name" value="P2X PURINOCEPTOR 7-LIKE"/>
    <property type="match status" value="1"/>
</dbReference>
<dbReference type="AlphaFoldDB" id="A0A6I8R936"/>
<dbReference type="InterPro" id="IPR046815">
    <property type="entry name" value="P2RX7_C"/>
</dbReference>
<gene>
    <name evidence="3 5 6" type="primary">LOC108645628</name>
</gene>
<feature type="region of interest" description="Disordered" evidence="1">
    <location>
        <begin position="38"/>
        <end position="59"/>
    </location>
</feature>
<dbReference type="OrthoDB" id="9907364at2759"/>
<organism evidence="3">
    <name type="scientific">Xenopus tropicalis</name>
    <name type="common">Western clawed frog</name>
    <name type="synonym">Silurana tropicalis</name>
    <dbReference type="NCBI Taxonomy" id="8364"/>
    <lineage>
        <taxon>Eukaryota</taxon>
        <taxon>Metazoa</taxon>
        <taxon>Chordata</taxon>
        <taxon>Craniata</taxon>
        <taxon>Vertebrata</taxon>
        <taxon>Euteleostomi</taxon>
        <taxon>Amphibia</taxon>
        <taxon>Batrachia</taxon>
        <taxon>Anura</taxon>
        <taxon>Pipoidea</taxon>
        <taxon>Pipidae</taxon>
        <taxon>Xenopodinae</taxon>
        <taxon>Xenopus</taxon>
        <taxon>Silurana</taxon>
    </lineage>
</organism>
<dbReference type="AGR" id="Xenbase:XB-GENE-29090547"/>
<evidence type="ECO:0000256" key="1">
    <source>
        <dbReference type="SAM" id="MobiDB-lite"/>
    </source>
</evidence>
<evidence type="ECO:0000313" key="5">
    <source>
        <dbReference type="RefSeq" id="XP_031749384.1"/>
    </source>
</evidence>
<accession>A0A6I8R936</accession>
<dbReference type="GeneID" id="108645628"/>
<dbReference type="OMA" id="HYCPYHL"/>
<sequence length="212" mass="24644">MAGSQADFDTDSEAWNSLTKEERTNKLLEMMRTAQLRDKDNDPCFPNDPLRQTTSQAAHAETAHPRLQNLDWCTCKNCIIMPTVLENICCREISNVLKLMDPSHSCIVENTTFIERCLKEDFVYFILRLLKNLKTRPSDDDYHRYLRMTGYRTFTVWVHDFLGKKNRRPIPSCVVTAIRTAFPDSHNLYRGFIPLEDYAAVNMAQDLDFVLL</sequence>
<evidence type="ECO:0000313" key="6">
    <source>
        <dbReference type="Xenbase" id="XB-GENE-29090547"/>
    </source>
</evidence>